<keyword evidence="8 9" id="KW-0807">Transducer</keyword>
<feature type="transmembrane region" description="Helical" evidence="10">
    <location>
        <begin position="120"/>
        <end position="143"/>
    </location>
</feature>
<feature type="transmembrane region" description="Helical" evidence="10">
    <location>
        <begin position="80"/>
        <end position="100"/>
    </location>
</feature>
<feature type="domain" description="G-protein coupled receptors family 1 profile" evidence="11">
    <location>
        <begin position="60"/>
        <end position="399"/>
    </location>
</feature>
<dbReference type="GO" id="GO:0004930">
    <property type="term" value="F:G protein-coupled receptor activity"/>
    <property type="evidence" value="ECO:0007669"/>
    <property type="project" value="UniProtKB-KW"/>
</dbReference>
<accession>A0AA88IHJ9</accession>
<dbReference type="InterPro" id="IPR000276">
    <property type="entry name" value="GPCR_Rhodpsn"/>
</dbReference>
<dbReference type="PRINTS" id="PR00237">
    <property type="entry name" value="GPCRRHODOPSN"/>
</dbReference>
<keyword evidence="3 9" id="KW-0812">Transmembrane</keyword>
<evidence type="ECO:0000256" key="8">
    <source>
        <dbReference type="ARBA" id="ARBA00023224"/>
    </source>
</evidence>
<dbReference type="SUPFAM" id="SSF81321">
    <property type="entry name" value="Family A G protein-coupled receptor-like"/>
    <property type="match status" value="1"/>
</dbReference>
<gene>
    <name evidence="12" type="ORF">QYM36_002501</name>
</gene>
<dbReference type="PANTHER" id="PTHR24243:SF224">
    <property type="entry name" value="G-PROTEIN COUPLED RECEPTOR 19-RELATED"/>
    <property type="match status" value="1"/>
</dbReference>
<dbReference type="PROSITE" id="PS00237">
    <property type="entry name" value="G_PROTEIN_RECEP_F1_1"/>
    <property type="match status" value="1"/>
</dbReference>
<comment type="subcellular location">
    <subcellularLocation>
        <location evidence="1">Membrane</location>
        <topology evidence="1">Multi-pass membrane protein</topology>
    </subcellularLocation>
</comment>
<keyword evidence="6 10" id="KW-0472">Membrane</keyword>
<dbReference type="AlphaFoldDB" id="A0AA88IHJ9"/>
<dbReference type="PROSITE" id="PS50262">
    <property type="entry name" value="G_PROTEIN_RECEP_F1_2"/>
    <property type="match status" value="1"/>
</dbReference>
<evidence type="ECO:0000256" key="6">
    <source>
        <dbReference type="ARBA" id="ARBA00023136"/>
    </source>
</evidence>
<dbReference type="Pfam" id="PF00001">
    <property type="entry name" value="7tm_1"/>
    <property type="match status" value="1"/>
</dbReference>
<dbReference type="EMBL" id="JAVRJZ010000005">
    <property type="protein sequence ID" value="KAK2721957.1"/>
    <property type="molecule type" value="Genomic_DNA"/>
</dbReference>
<comment type="similarity">
    <text evidence="2 9">Belongs to the G-protein coupled receptor 1 family.</text>
</comment>
<proteinExistence type="inferred from homology"/>
<keyword evidence="5 9" id="KW-0297">G-protein coupled receptor</keyword>
<feature type="transmembrane region" description="Helical" evidence="10">
    <location>
        <begin position="163"/>
        <end position="181"/>
    </location>
</feature>
<keyword evidence="7 9" id="KW-0675">Receptor</keyword>
<feature type="transmembrane region" description="Helical" evidence="10">
    <location>
        <begin position="212"/>
        <end position="234"/>
    </location>
</feature>
<reference evidence="12" key="1">
    <citation type="submission" date="2023-07" db="EMBL/GenBank/DDBJ databases">
        <title>Chromosome-level genome assembly of Artemia franciscana.</title>
        <authorList>
            <person name="Jo E."/>
        </authorList>
    </citation>
    <scope>NUCLEOTIDE SEQUENCE</scope>
    <source>
        <tissue evidence="12">Whole body</tissue>
    </source>
</reference>
<dbReference type="InterPro" id="IPR017452">
    <property type="entry name" value="GPCR_Rhodpsn_7TM"/>
</dbReference>
<evidence type="ECO:0000313" key="13">
    <source>
        <dbReference type="Proteomes" id="UP001187531"/>
    </source>
</evidence>
<sequence length="470" mass="53434">MESIIDGEQVYYENCSNYSAVPQIICTADPHSMLKPWNVNPDFIQIIGIYSVTFVIGVLGNLVAIIGMATDTKSNSATTLFLLSLAVVDLALLALCIPMETATYFVTHWDESGTICRLSYYLQSTIFAISVLNLSAVSIERFIVIVFPMRSRSICTLSNCRKAVACVWALSPLLTIPAYFAKGVYTATYVSPDSSVSLPIHSCVTQNRDFVYIYQLTLLFVTPAFIMIVCYAYVIKALWISTRTINQLTNTNSPSKICCLKTICCYKRKENNPIEKALSIEDIHASNNQECQIREIQQRSSKFSVVKNPKNMRVSTIRTQKCRYNPQIRSNDVTKARKQVIKMLILVVALFLLCWGPKFIVDTVKHQESFAAFTALFYKINYISYLLPFIHSCVNPVIYSFMSKNFRESMKRRWQCLMDRLRGRKRRTSLDYPSGELLTRSSYNRTSVTPIMSSVRKFQGTHYDGESTIV</sequence>
<evidence type="ECO:0000256" key="9">
    <source>
        <dbReference type="RuleBase" id="RU000688"/>
    </source>
</evidence>
<keyword evidence="4 10" id="KW-1133">Transmembrane helix</keyword>
<dbReference type="PANTHER" id="PTHR24243">
    <property type="entry name" value="G-PROTEIN COUPLED RECEPTOR"/>
    <property type="match status" value="1"/>
</dbReference>
<dbReference type="Proteomes" id="UP001187531">
    <property type="component" value="Unassembled WGS sequence"/>
</dbReference>
<name>A0AA88IHJ9_ARTSF</name>
<evidence type="ECO:0000259" key="11">
    <source>
        <dbReference type="PROSITE" id="PS50262"/>
    </source>
</evidence>
<organism evidence="12 13">
    <name type="scientific">Artemia franciscana</name>
    <name type="common">Brine shrimp</name>
    <name type="synonym">Artemia sanfranciscana</name>
    <dbReference type="NCBI Taxonomy" id="6661"/>
    <lineage>
        <taxon>Eukaryota</taxon>
        <taxon>Metazoa</taxon>
        <taxon>Ecdysozoa</taxon>
        <taxon>Arthropoda</taxon>
        <taxon>Crustacea</taxon>
        <taxon>Branchiopoda</taxon>
        <taxon>Anostraca</taxon>
        <taxon>Artemiidae</taxon>
        <taxon>Artemia</taxon>
    </lineage>
</organism>
<evidence type="ECO:0000256" key="3">
    <source>
        <dbReference type="ARBA" id="ARBA00022692"/>
    </source>
</evidence>
<feature type="transmembrane region" description="Helical" evidence="10">
    <location>
        <begin position="380"/>
        <end position="402"/>
    </location>
</feature>
<comment type="caution">
    <text evidence="12">The sequence shown here is derived from an EMBL/GenBank/DDBJ whole genome shotgun (WGS) entry which is preliminary data.</text>
</comment>
<feature type="transmembrane region" description="Helical" evidence="10">
    <location>
        <begin position="340"/>
        <end position="360"/>
    </location>
</feature>
<dbReference type="Gene3D" id="1.20.1070.10">
    <property type="entry name" value="Rhodopsin 7-helix transmembrane proteins"/>
    <property type="match status" value="1"/>
</dbReference>
<evidence type="ECO:0000256" key="1">
    <source>
        <dbReference type="ARBA" id="ARBA00004141"/>
    </source>
</evidence>
<protein>
    <recommendedName>
        <fullName evidence="11">G-protein coupled receptors family 1 profile domain-containing protein</fullName>
    </recommendedName>
</protein>
<feature type="transmembrane region" description="Helical" evidence="10">
    <location>
        <begin position="43"/>
        <end position="68"/>
    </location>
</feature>
<evidence type="ECO:0000256" key="7">
    <source>
        <dbReference type="ARBA" id="ARBA00023170"/>
    </source>
</evidence>
<evidence type="ECO:0000256" key="2">
    <source>
        <dbReference type="ARBA" id="ARBA00010663"/>
    </source>
</evidence>
<evidence type="ECO:0000256" key="4">
    <source>
        <dbReference type="ARBA" id="ARBA00022989"/>
    </source>
</evidence>
<dbReference type="GO" id="GO:0005886">
    <property type="term" value="C:plasma membrane"/>
    <property type="evidence" value="ECO:0007669"/>
    <property type="project" value="TreeGrafter"/>
</dbReference>
<evidence type="ECO:0000256" key="5">
    <source>
        <dbReference type="ARBA" id="ARBA00023040"/>
    </source>
</evidence>
<evidence type="ECO:0000256" key="10">
    <source>
        <dbReference type="SAM" id="Phobius"/>
    </source>
</evidence>
<keyword evidence="13" id="KW-1185">Reference proteome</keyword>
<evidence type="ECO:0000313" key="12">
    <source>
        <dbReference type="EMBL" id="KAK2721957.1"/>
    </source>
</evidence>